<dbReference type="InterPro" id="IPR002190">
    <property type="entry name" value="MHD_dom"/>
</dbReference>
<dbReference type="WBParaSite" id="EVEC_0000566101-mRNA-1">
    <property type="protein sequence ID" value="EVEC_0000566101-mRNA-1"/>
    <property type="gene ID" value="EVEC_0000566101"/>
</dbReference>
<evidence type="ECO:0000313" key="2">
    <source>
        <dbReference type="EMBL" id="VDD90521.1"/>
    </source>
</evidence>
<accession>A0A0N4V5Z1</accession>
<evidence type="ECO:0000259" key="1">
    <source>
        <dbReference type="SMART" id="SM01373"/>
    </source>
</evidence>
<dbReference type="InterPro" id="IPR041898">
    <property type="entry name" value="MAGE_WH1"/>
</dbReference>
<reference evidence="4" key="1">
    <citation type="submission" date="2017-02" db="UniProtKB">
        <authorList>
            <consortium name="WormBaseParasite"/>
        </authorList>
    </citation>
    <scope>IDENTIFICATION</scope>
</reference>
<dbReference type="Gene3D" id="1.10.10.1200">
    <property type="entry name" value="MAGE homology domain, winged helix WH1 motif"/>
    <property type="match status" value="1"/>
</dbReference>
<organism evidence="4">
    <name type="scientific">Enterobius vermicularis</name>
    <name type="common">Human pinworm</name>
    <dbReference type="NCBI Taxonomy" id="51028"/>
    <lineage>
        <taxon>Eukaryota</taxon>
        <taxon>Metazoa</taxon>
        <taxon>Ecdysozoa</taxon>
        <taxon>Nematoda</taxon>
        <taxon>Chromadorea</taxon>
        <taxon>Rhabditida</taxon>
        <taxon>Spirurina</taxon>
        <taxon>Oxyuridomorpha</taxon>
        <taxon>Oxyuroidea</taxon>
        <taxon>Oxyuridae</taxon>
        <taxon>Enterobius</taxon>
    </lineage>
</organism>
<dbReference type="OrthoDB" id="205198at2759"/>
<dbReference type="SMART" id="SM01373">
    <property type="entry name" value="MAGE"/>
    <property type="match status" value="1"/>
</dbReference>
<gene>
    <name evidence="2" type="ORF">EVEC_LOCUS5272</name>
</gene>
<dbReference type="Proteomes" id="UP000274131">
    <property type="component" value="Unassembled WGS sequence"/>
</dbReference>
<protein>
    <submittedName>
        <fullName evidence="4">MAGE domain-containing protein</fullName>
    </submittedName>
</protein>
<reference evidence="2 3" key="2">
    <citation type="submission" date="2018-10" db="EMBL/GenBank/DDBJ databases">
        <authorList>
            <consortium name="Pathogen Informatics"/>
        </authorList>
    </citation>
    <scope>NUCLEOTIDE SEQUENCE [LARGE SCALE GENOMIC DNA]</scope>
</reference>
<dbReference type="PANTHER" id="PTHR11736:SF14">
    <property type="entry name" value="NSE3 HOMOLOG, SMC5-SMC6 COMPLEX COMPONENT"/>
    <property type="match status" value="1"/>
</dbReference>
<dbReference type="AlphaFoldDB" id="A0A0N4V5Z1"/>
<proteinExistence type="predicted"/>
<dbReference type="Gene3D" id="1.10.10.1210">
    <property type="entry name" value="MAGE homology domain, winged helix WH2 motif"/>
    <property type="match status" value="1"/>
</dbReference>
<dbReference type="Pfam" id="PF01454">
    <property type="entry name" value="MAGE"/>
    <property type="match status" value="1"/>
</dbReference>
<sequence>MSTYEREELRGVAIHYLLLAQDKKHGLVKLSDLKKVFPKTYDKKTVIGILDEVVREMKDLFGIEVCVVDTGKGTFVLLKNEIDSGVPYLDSTVDSGDKLENAKKGVLLAVLMYIFMAKNPEIPSSSVTSTAVSDFLETLGLNNIQQLDLEKLISPKPTAEFITEGWIDFEKSSDRDGNESVFYSWGPRAKACVDPKKVFELFCAIDGGDPEEWKDYKAFVDSSKKDEQRSS</sequence>
<feature type="domain" description="MAGE" evidence="1">
    <location>
        <begin position="13"/>
        <end position="198"/>
    </location>
</feature>
<dbReference type="PANTHER" id="PTHR11736">
    <property type="entry name" value="MELANOMA-ASSOCIATED ANTIGEN MAGE ANTIGEN"/>
    <property type="match status" value="1"/>
</dbReference>
<dbReference type="EMBL" id="UXUI01008109">
    <property type="protein sequence ID" value="VDD90521.1"/>
    <property type="molecule type" value="Genomic_DNA"/>
</dbReference>
<dbReference type="InterPro" id="IPR041899">
    <property type="entry name" value="MAGE_WH2"/>
</dbReference>
<evidence type="ECO:0000313" key="4">
    <source>
        <dbReference type="WBParaSite" id="EVEC_0000566101-mRNA-1"/>
    </source>
</evidence>
<name>A0A0N4V5Z1_ENTVE</name>
<dbReference type="InterPro" id="IPR037445">
    <property type="entry name" value="MAGE"/>
</dbReference>
<dbReference type="STRING" id="51028.A0A0N4V5Z1"/>
<dbReference type="GO" id="GO:0005634">
    <property type="term" value="C:nucleus"/>
    <property type="evidence" value="ECO:0007669"/>
    <property type="project" value="TreeGrafter"/>
</dbReference>
<keyword evidence="3" id="KW-1185">Reference proteome</keyword>
<evidence type="ECO:0000313" key="3">
    <source>
        <dbReference type="Proteomes" id="UP000274131"/>
    </source>
</evidence>